<organism evidence="2 3">
    <name type="scientific">Allonocardiopsis opalescens</name>
    <dbReference type="NCBI Taxonomy" id="1144618"/>
    <lineage>
        <taxon>Bacteria</taxon>
        <taxon>Bacillati</taxon>
        <taxon>Actinomycetota</taxon>
        <taxon>Actinomycetes</taxon>
        <taxon>Streptosporangiales</taxon>
        <taxon>Allonocardiopsis</taxon>
    </lineage>
</organism>
<dbReference type="GO" id="GO:0032259">
    <property type="term" value="P:methylation"/>
    <property type="evidence" value="ECO:0007669"/>
    <property type="project" value="UniProtKB-KW"/>
</dbReference>
<dbReference type="InterPro" id="IPR029063">
    <property type="entry name" value="SAM-dependent_MTases_sf"/>
</dbReference>
<dbReference type="Proteomes" id="UP000237846">
    <property type="component" value="Unassembled WGS sequence"/>
</dbReference>
<evidence type="ECO:0000313" key="3">
    <source>
        <dbReference type="Proteomes" id="UP000237846"/>
    </source>
</evidence>
<dbReference type="AlphaFoldDB" id="A0A2T0Q0V3"/>
<evidence type="ECO:0000313" key="2">
    <source>
        <dbReference type="EMBL" id="PRX97345.1"/>
    </source>
</evidence>
<feature type="region of interest" description="Disordered" evidence="1">
    <location>
        <begin position="1"/>
        <end position="24"/>
    </location>
</feature>
<dbReference type="SUPFAM" id="SSF53335">
    <property type="entry name" value="S-adenosyl-L-methionine-dependent methyltransferases"/>
    <property type="match status" value="1"/>
</dbReference>
<gene>
    <name evidence="2" type="ORF">CLV72_106382</name>
</gene>
<evidence type="ECO:0000256" key="1">
    <source>
        <dbReference type="SAM" id="MobiDB-lite"/>
    </source>
</evidence>
<dbReference type="GO" id="GO:0008168">
    <property type="term" value="F:methyltransferase activity"/>
    <property type="evidence" value="ECO:0007669"/>
    <property type="project" value="UniProtKB-KW"/>
</dbReference>
<dbReference type="RefSeq" id="WP_106249342.1">
    <property type="nucleotide sequence ID" value="NZ_PVZC01000006.1"/>
</dbReference>
<accession>A0A2T0Q0V3</accession>
<reference evidence="2 3" key="1">
    <citation type="submission" date="2018-03" db="EMBL/GenBank/DDBJ databases">
        <title>Genomic Encyclopedia of Archaeal and Bacterial Type Strains, Phase II (KMG-II): from individual species to whole genera.</title>
        <authorList>
            <person name="Goeker M."/>
        </authorList>
    </citation>
    <scope>NUCLEOTIDE SEQUENCE [LARGE SCALE GENOMIC DNA]</scope>
    <source>
        <strain evidence="2 3">DSM 45601</strain>
    </source>
</reference>
<keyword evidence="2" id="KW-0808">Transferase</keyword>
<keyword evidence="2" id="KW-0489">Methyltransferase</keyword>
<keyword evidence="3" id="KW-1185">Reference proteome</keyword>
<name>A0A2T0Q0V3_9ACTN</name>
<dbReference type="InterPro" id="IPR006764">
    <property type="entry name" value="SAM_dep_MeTrfase_SAV2177_type"/>
</dbReference>
<dbReference type="Pfam" id="PF04672">
    <property type="entry name" value="Methyltransf_19"/>
    <property type="match status" value="1"/>
</dbReference>
<protein>
    <submittedName>
        <fullName evidence="2">S-adenosyl methyltransferase</fullName>
    </submittedName>
</protein>
<dbReference type="Gene3D" id="3.40.50.150">
    <property type="entry name" value="Vaccinia Virus protein VP39"/>
    <property type="match status" value="1"/>
</dbReference>
<dbReference type="OrthoDB" id="3216820at2"/>
<sequence>MTDYGTLDPDESFAPDARPPSGIDTSTASVARLYDYFLGGKDNYAVDRAAAAKVREVAPEVPAMARAMRAWLVRVVRFLSQEAGIRQYLDLGAGLPTQDNVHQVAKRHQPDARVVYVDNDPIVLAHGRALLEDDESTTVIQADMMEPETILGHPETRRLLDFEEPMALLLSGVLHFIPDELEPDRFVAELRERLAPGSYLAIASVVGDTDPDAADRLLAVYRSQTGTGAHRRSGELERFFGDFKLVDPGLTFVNAWRPERPEDAIGAERFWVAGGVALKG</sequence>
<comment type="caution">
    <text evidence="2">The sequence shown here is derived from an EMBL/GenBank/DDBJ whole genome shotgun (WGS) entry which is preliminary data.</text>
</comment>
<dbReference type="PIRSF" id="PIRSF017393">
    <property type="entry name" value="MTase_SAV2177"/>
    <property type="match status" value="1"/>
</dbReference>
<dbReference type="EMBL" id="PVZC01000006">
    <property type="protein sequence ID" value="PRX97345.1"/>
    <property type="molecule type" value="Genomic_DNA"/>
</dbReference>
<dbReference type="CDD" id="cd02440">
    <property type="entry name" value="AdoMet_MTases"/>
    <property type="match status" value="1"/>
</dbReference>
<proteinExistence type="predicted"/>